<dbReference type="GO" id="GO:0048038">
    <property type="term" value="F:quinone binding"/>
    <property type="evidence" value="ECO:0007669"/>
    <property type="project" value="UniProtKB-KW"/>
</dbReference>
<keyword evidence="2" id="KW-0004">4Fe-4S</keyword>
<dbReference type="GO" id="GO:0016020">
    <property type="term" value="C:membrane"/>
    <property type="evidence" value="ECO:0007669"/>
    <property type="project" value="InterPro"/>
</dbReference>
<keyword evidence="8" id="KW-0411">Iron-sulfur</keyword>
<keyword evidence="11" id="KW-0472">Membrane</keyword>
<name>R4KNL4_9FIRM</name>
<evidence type="ECO:0000256" key="10">
    <source>
        <dbReference type="ARBA" id="ARBA00023075"/>
    </source>
</evidence>
<dbReference type="PROSITE" id="PS51379">
    <property type="entry name" value="4FE4S_FER_2"/>
    <property type="match status" value="2"/>
</dbReference>
<feature type="domain" description="4Fe-4S ferredoxin-type" evidence="13">
    <location>
        <begin position="39"/>
        <end position="68"/>
    </location>
</feature>
<dbReference type="OrthoDB" id="9803192at2"/>
<dbReference type="GO" id="GO:0051539">
    <property type="term" value="F:4 iron, 4 sulfur cluster binding"/>
    <property type="evidence" value="ECO:0007669"/>
    <property type="project" value="UniProtKB-KW"/>
</dbReference>
<dbReference type="Pfam" id="PF12838">
    <property type="entry name" value="Fer4_7"/>
    <property type="match status" value="1"/>
</dbReference>
<dbReference type="EMBL" id="CP003273">
    <property type="protein sequence ID" value="AGL02135.1"/>
    <property type="molecule type" value="Genomic_DNA"/>
</dbReference>
<feature type="compositionally biased region" description="Basic and acidic residues" evidence="12">
    <location>
        <begin position="128"/>
        <end position="156"/>
    </location>
</feature>
<keyword evidence="4" id="KW-0479">Metal-binding</keyword>
<keyword evidence="9" id="KW-0520">NAD</keyword>
<evidence type="ECO:0000256" key="5">
    <source>
        <dbReference type="ARBA" id="ARBA00022737"/>
    </source>
</evidence>
<evidence type="ECO:0000313" key="15">
    <source>
        <dbReference type="Proteomes" id="UP000013520"/>
    </source>
</evidence>
<dbReference type="GO" id="GO:0016651">
    <property type="term" value="F:oxidoreductase activity, acting on NAD(P)H"/>
    <property type="evidence" value="ECO:0007669"/>
    <property type="project" value="InterPro"/>
</dbReference>
<dbReference type="Gene3D" id="3.30.70.3270">
    <property type="match status" value="1"/>
</dbReference>
<dbReference type="KEGG" id="dgi:Desgi_2731"/>
<dbReference type="InterPro" id="IPR010226">
    <property type="entry name" value="NADH_quinone_OxRdtase_chainI"/>
</dbReference>
<evidence type="ECO:0000256" key="4">
    <source>
        <dbReference type="ARBA" id="ARBA00022723"/>
    </source>
</evidence>
<dbReference type="InterPro" id="IPR017900">
    <property type="entry name" value="4Fe4S_Fe_S_CS"/>
</dbReference>
<accession>R4KNL4</accession>
<evidence type="ECO:0000256" key="1">
    <source>
        <dbReference type="ARBA" id="ARBA00022475"/>
    </source>
</evidence>
<keyword evidence="15" id="KW-1185">Reference proteome</keyword>
<evidence type="ECO:0000256" key="2">
    <source>
        <dbReference type="ARBA" id="ARBA00022485"/>
    </source>
</evidence>
<protein>
    <submittedName>
        <fullName evidence="14">NADH:ubiquinone oxidoreductase chain I-like protein</fullName>
    </submittedName>
</protein>
<dbReference type="InterPro" id="IPR017896">
    <property type="entry name" value="4Fe4S_Fe-S-bd"/>
</dbReference>
<keyword evidence="5" id="KW-0677">Repeat</keyword>
<evidence type="ECO:0000313" key="14">
    <source>
        <dbReference type="EMBL" id="AGL02135.1"/>
    </source>
</evidence>
<keyword evidence="3" id="KW-0874">Quinone</keyword>
<dbReference type="PANTHER" id="PTHR10849:SF24">
    <property type="entry name" value="NADH-QUINONE OXIDOREDUCTASE SUBUNIT I 2"/>
    <property type="match status" value="1"/>
</dbReference>
<keyword evidence="10 14" id="KW-0830">Ubiquinone</keyword>
<dbReference type="AlphaFoldDB" id="R4KNL4"/>
<gene>
    <name evidence="14" type="ORF">Desgi_2731</name>
</gene>
<feature type="region of interest" description="Disordered" evidence="12">
    <location>
        <begin position="128"/>
        <end position="176"/>
    </location>
</feature>
<dbReference type="PROSITE" id="PS00198">
    <property type="entry name" value="4FE4S_FER_1"/>
    <property type="match status" value="2"/>
</dbReference>
<dbReference type="Proteomes" id="UP000013520">
    <property type="component" value="Chromosome"/>
</dbReference>
<evidence type="ECO:0000256" key="9">
    <source>
        <dbReference type="ARBA" id="ARBA00023027"/>
    </source>
</evidence>
<sequence>MFGKGLVKGLVITWKEFWTPKVTIQYPEEQPPVPERFHGRLSIEVDKCIACGMCVNACPNKVIELKKQKVGKKQFLTDYVQNVQYCLFCGLCVEACPKDALHFTAIFNMNQYFYDNLPVVLVQREAPAEPVEKEEPAAKAGSGDKVKPKPKAKVDKSVPAAASEVAAGKAPDKEGQ</sequence>
<evidence type="ECO:0000256" key="8">
    <source>
        <dbReference type="ARBA" id="ARBA00023014"/>
    </source>
</evidence>
<evidence type="ECO:0000256" key="3">
    <source>
        <dbReference type="ARBA" id="ARBA00022719"/>
    </source>
</evidence>
<proteinExistence type="predicted"/>
<dbReference type="RefSeq" id="WP_006521866.1">
    <property type="nucleotide sequence ID" value="NC_021184.1"/>
</dbReference>
<dbReference type="eggNOG" id="COG1143">
    <property type="taxonomic scope" value="Bacteria"/>
</dbReference>
<evidence type="ECO:0000256" key="6">
    <source>
        <dbReference type="ARBA" id="ARBA00022967"/>
    </source>
</evidence>
<evidence type="ECO:0000256" key="7">
    <source>
        <dbReference type="ARBA" id="ARBA00023004"/>
    </source>
</evidence>
<dbReference type="SUPFAM" id="SSF46548">
    <property type="entry name" value="alpha-helical ferredoxin"/>
    <property type="match status" value="1"/>
</dbReference>
<dbReference type="PANTHER" id="PTHR10849">
    <property type="entry name" value="NADH DEHYDROGENASE UBIQUINONE IRON-SULFUR PROTEIN 8, MITOCHONDRIAL"/>
    <property type="match status" value="1"/>
</dbReference>
<keyword evidence="7" id="KW-0408">Iron</keyword>
<reference evidence="14 15" key="1">
    <citation type="submission" date="2012-01" db="EMBL/GenBank/DDBJ databases">
        <title>Complete sequence of Desulfotomaculum gibsoniae DSM 7213.</title>
        <authorList>
            <consortium name="US DOE Joint Genome Institute"/>
            <person name="Lucas S."/>
            <person name="Han J."/>
            <person name="Lapidus A."/>
            <person name="Cheng J.-F."/>
            <person name="Goodwin L."/>
            <person name="Pitluck S."/>
            <person name="Peters L."/>
            <person name="Ovchinnikova G."/>
            <person name="Teshima H."/>
            <person name="Detter J.C."/>
            <person name="Han C."/>
            <person name="Tapia R."/>
            <person name="Land M."/>
            <person name="Hauser L."/>
            <person name="Kyrpides N."/>
            <person name="Ivanova N."/>
            <person name="Pagani I."/>
            <person name="Parshina S."/>
            <person name="Plugge C."/>
            <person name="Muyzer G."/>
            <person name="Kuever J."/>
            <person name="Ivanova A."/>
            <person name="Nazina T."/>
            <person name="Klenk H.-P."/>
            <person name="Brambilla E."/>
            <person name="Spring S."/>
            <person name="Stams A.F."/>
            <person name="Woyke T."/>
        </authorList>
    </citation>
    <scope>NUCLEOTIDE SEQUENCE [LARGE SCALE GENOMIC DNA]</scope>
    <source>
        <strain evidence="14 15">DSM 7213</strain>
    </source>
</reference>
<keyword evidence="6" id="KW-1278">Translocase</keyword>
<organism evidence="14 15">
    <name type="scientific">Desulfoscipio gibsoniae DSM 7213</name>
    <dbReference type="NCBI Taxonomy" id="767817"/>
    <lineage>
        <taxon>Bacteria</taxon>
        <taxon>Bacillati</taxon>
        <taxon>Bacillota</taxon>
        <taxon>Clostridia</taxon>
        <taxon>Eubacteriales</taxon>
        <taxon>Desulfallaceae</taxon>
        <taxon>Desulfoscipio</taxon>
    </lineage>
</organism>
<dbReference type="HOGENOM" id="CLU_067218_4_3_9"/>
<evidence type="ECO:0000256" key="11">
    <source>
        <dbReference type="ARBA" id="ARBA00023136"/>
    </source>
</evidence>
<feature type="domain" description="4Fe-4S ferredoxin-type" evidence="13">
    <location>
        <begin position="77"/>
        <end position="106"/>
    </location>
</feature>
<keyword evidence="1" id="KW-1003">Cell membrane</keyword>
<evidence type="ECO:0000256" key="12">
    <source>
        <dbReference type="SAM" id="MobiDB-lite"/>
    </source>
</evidence>
<dbReference type="GO" id="GO:0046872">
    <property type="term" value="F:metal ion binding"/>
    <property type="evidence" value="ECO:0007669"/>
    <property type="project" value="UniProtKB-KW"/>
</dbReference>
<evidence type="ECO:0000259" key="13">
    <source>
        <dbReference type="PROSITE" id="PS51379"/>
    </source>
</evidence>
<dbReference type="STRING" id="767817.Desgi_2731"/>